<keyword evidence="3" id="KW-0520">NAD</keyword>
<dbReference type="PANTHER" id="PTHR43761:SF1">
    <property type="entry name" value="D-ISOMER SPECIFIC 2-HYDROXYACID DEHYDROGENASE CATALYTIC DOMAIN-CONTAINING PROTEIN-RELATED"/>
    <property type="match status" value="1"/>
</dbReference>
<dbReference type="eggNOG" id="COG1052">
    <property type="taxonomic scope" value="Bacteria"/>
</dbReference>
<feature type="domain" description="D-isomer specific 2-hydroxyacid dehydrogenase NAD-binding" evidence="6">
    <location>
        <begin position="124"/>
        <end position="304"/>
    </location>
</feature>
<proteinExistence type="inferred from homology"/>
<keyword evidence="8" id="KW-1185">Reference proteome</keyword>
<feature type="domain" description="D-isomer specific 2-hydroxyacid dehydrogenase catalytic" evidence="5">
    <location>
        <begin position="42"/>
        <end position="334"/>
    </location>
</feature>
<evidence type="ECO:0000256" key="2">
    <source>
        <dbReference type="ARBA" id="ARBA00023002"/>
    </source>
</evidence>
<dbReference type="GO" id="GO:0016616">
    <property type="term" value="F:oxidoreductase activity, acting on the CH-OH group of donors, NAD or NADP as acceptor"/>
    <property type="evidence" value="ECO:0007669"/>
    <property type="project" value="InterPro"/>
</dbReference>
<dbReference type="EMBL" id="CP001875">
    <property type="protein sequence ID" value="ADD75737.1"/>
    <property type="molecule type" value="Genomic_DNA"/>
</dbReference>
<sequence length="336" mass="36729">MDNDGVSRHSQDAHAMNDKNIVFLDYATLPGSVRLKAIHGAHNLILHARTSPEQCAERIAKADVVITNKVKLTQALIAQAPNLKFVAVAATGFDAIDIDACKARNIPVSNIRGYALDTVPEHTFALIFALRRSITAYHQAVQKGRWQQAGQFCFFDFSIKNLAGSTLGIIGDGVLGKRVGDIAKSLGMNVLFAAYKGVSNMGPLYTDFEEVVKTSDVLSLHCPLLPSTENMIAENEFALMKPEVLLINTARGGIVNEEDLYRALMTRRIAGAAFDVAKNEPPDKDSPIMKLTQLPNFILTPHISWASQEAIQLLADKLIDNVNAWLEGKPMNIVNP</sequence>
<dbReference type="PANTHER" id="PTHR43761">
    <property type="entry name" value="D-ISOMER SPECIFIC 2-HYDROXYACID DEHYDROGENASE FAMILY PROTEIN (AFU_ORTHOLOGUE AFUA_1G13630)"/>
    <property type="match status" value="1"/>
</dbReference>
<evidence type="ECO:0000256" key="3">
    <source>
        <dbReference type="ARBA" id="ARBA00023027"/>
    </source>
</evidence>
<dbReference type="HOGENOM" id="CLU_019796_1_3_6"/>
<dbReference type="Proteomes" id="UP000001702">
    <property type="component" value="Chromosome"/>
</dbReference>
<evidence type="ECO:0000259" key="5">
    <source>
        <dbReference type="Pfam" id="PF00389"/>
    </source>
</evidence>
<protein>
    <submittedName>
        <fullName evidence="7">HprA</fullName>
    </submittedName>
</protein>
<evidence type="ECO:0000313" key="8">
    <source>
        <dbReference type="Proteomes" id="UP000001702"/>
    </source>
</evidence>
<dbReference type="InterPro" id="IPR036291">
    <property type="entry name" value="NAD(P)-bd_dom_sf"/>
</dbReference>
<dbReference type="GO" id="GO:0051287">
    <property type="term" value="F:NAD binding"/>
    <property type="evidence" value="ECO:0007669"/>
    <property type="project" value="InterPro"/>
</dbReference>
<reference evidence="7 8" key="1">
    <citation type="journal article" date="2010" name="J. Bacteriol.">
        <title>Genome sequence of Pantoea ananatis LMG20103, the causative agent of Eucalyptus blight and dieback.</title>
        <authorList>
            <person name="De Maayer P."/>
            <person name="Chan W.Y."/>
            <person name="Venter S.N."/>
            <person name="Toth I.K."/>
            <person name="Birch P.R."/>
            <person name="Joubert F."/>
            <person name="Coutinho T.A."/>
        </authorList>
    </citation>
    <scope>NUCLEOTIDE SEQUENCE [LARGE SCALE GENOMIC DNA]</scope>
    <source>
        <strain evidence="7 8">LMG 20103</strain>
    </source>
</reference>
<evidence type="ECO:0000259" key="6">
    <source>
        <dbReference type="Pfam" id="PF02826"/>
    </source>
</evidence>
<dbReference type="SUPFAM" id="SSF52283">
    <property type="entry name" value="Formate/glycerate dehydrogenase catalytic domain-like"/>
    <property type="match status" value="1"/>
</dbReference>
<dbReference type="STRING" id="706191.PANA_0570"/>
<dbReference type="InterPro" id="IPR006139">
    <property type="entry name" value="D-isomer_2_OHA_DH_cat_dom"/>
</dbReference>
<dbReference type="CDD" id="cd12162">
    <property type="entry name" value="2-Hacid_dh_4"/>
    <property type="match status" value="1"/>
</dbReference>
<gene>
    <name evidence="7" type="primary">hprA</name>
    <name evidence="7" type="ordered locus">PANA_0570</name>
</gene>
<keyword evidence="2 4" id="KW-0560">Oxidoreductase</keyword>
<organism evidence="7 8">
    <name type="scientific">Pantoea ananatis (strain LMG 20103)</name>
    <dbReference type="NCBI Taxonomy" id="706191"/>
    <lineage>
        <taxon>Bacteria</taxon>
        <taxon>Pseudomonadati</taxon>
        <taxon>Pseudomonadota</taxon>
        <taxon>Gammaproteobacteria</taxon>
        <taxon>Enterobacterales</taxon>
        <taxon>Erwiniaceae</taxon>
        <taxon>Pantoea</taxon>
    </lineage>
</organism>
<accession>D4GIZ2</accession>
<dbReference type="Pfam" id="PF00389">
    <property type="entry name" value="2-Hacid_dh"/>
    <property type="match status" value="1"/>
</dbReference>
<comment type="similarity">
    <text evidence="1 4">Belongs to the D-isomer specific 2-hydroxyacid dehydrogenase family.</text>
</comment>
<dbReference type="InterPro" id="IPR006140">
    <property type="entry name" value="D-isomer_DH_NAD-bd"/>
</dbReference>
<dbReference type="SUPFAM" id="SSF51735">
    <property type="entry name" value="NAD(P)-binding Rossmann-fold domains"/>
    <property type="match status" value="1"/>
</dbReference>
<dbReference type="InterPro" id="IPR050418">
    <property type="entry name" value="D-iso_2-hydroxyacid_DH_PdxB"/>
</dbReference>
<dbReference type="AlphaFoldDB" id="D4GIZ2"/>
<dbReference type="Pfam" id="PF02826">
    <property type="entry name" value="2-Hacid_dh_C"/>
    <property type="match status" value="1"/>
</dbReference>
<evidence type="ECO:0000256" key="4">
    <source>
        <dbReference type="RuleBase" id="RU003719"/>
    </source>
</evidence>
<evidence type="ECO:0000313" key="7">
    <source>
        <dbReference type="EMBL" id="ADD75737.1"/>
    </source>
</evidence>
<name>D4GIZ2_PANAM</name>
<evidence type="ECO:0000256" key="1">
    <source>
        <dbReference type="ARBA" id="ARBA00005854"/>
    </source>
</evidence>
<dbReference type="KEGG" id="pam:PANA_0570"/>
<dbReference type="RefSeq" id="WP_013024465.1">
    <property type="nucleotide sequence ID" value="NC_013956.2"/>
</dbReference>
<dbReference type="Gene3D" id="3.40.50.720">
    <property type="entry name" value="NAD(P)-binding Rossmann-like Domain"/>
    <property type="match status" value="2"/>
</dbReference>